<dbReference type="Pfam" id="PF13489">
    <property type="entry name" value="Methyltransf_23"/>
    <property type="match status" value="1"/>
</dbReference>
<keyword evidence="1" id="KW-0489">Methyltransferase</keyword>
<dbReference type="PANTHER" id="PTHR43861">
    <property type="entry name" value="TRANS-ACONITATE 2-METHYLTRANSFERASE-RELATED"/>
    <property type="match status" value="1"/>
</dbReference>
<organism evidence="1 2">
    <name type="scientific">Paraurantiacibacter namhicola</name>
    <dbReference type="NCBI Taxonomy" id="645517"/>
    <lineage>
        <taxon>Bacteria</taxon>
        <taxon>Pseudomonadati</taxon>
        <taxon>Pseudomonadota</taxon>
        <taxon>Alphaproteobacteria</taxon>
        <taxon>Sphingomonadales</taxon>
        <taxon>Erythrobacteraceae</taxon>
        <taxon>Paraurantiacibacter</taxon>
    </lineage>
</organism>
<dbReference type="CDD" id="cd02440">
    <property type="entry name" value="AdoMet_MTases"/>
    <property type="match status" value="1"/>
</dbReference>
<dbReference type="Proteomes" id="UP000092698">
    <property type="component" value="Chromosome"/>
</dbReference>
<dbReference type="PATRIC" id="fig|645517.4.peg.1388"/>
<dbReference type="RefSeq" id="WP_067787119.1">
    <property type="nucleotide sequence ID" value="NZ_CP016545.1"/>
</dbReference>
<keyword evidence="2" id="KW-1185">Reference proteome</keyword>
<keyword evidence="1" id="KW-0808">Transferase</keyword>
<dbReference type="GO" id="GO:0032259">
    <property type="term" value="P:methylation"/>
    <property type="evidence" value="ECO:0007669"/>
    <property type="project" value="UniProtKB-KW"/>
</dbReference>
<proteinExistence type="predicted"/>
<dbReference type="KEGG" id="anh:A6F65_01393"/>
<reference evidence="1 2" key="1">
    <citation type="submission" date="2016-07" db="EMBL/GenBank/DDBJ databases">
        <title>Complete genome sequence of Altererythrobacter namhicola JCM 16345T, containing esterase-encoding genes.</title>
        <authorList>
            <person name="Cheng H."/>
            <person name="Wu Y.-H."/>
            <person name="Jian S.-L."/>
            <person name="Huo Y.-Y."/>
            <person name="Wang C.-S."/>
            <person name="Xu X.-W."/>
        </authorList>
    </citation>
    <scope>NUCLEOTIDE SEQUENCE [LARGE SCALE GENOMIC DNA]</scope>
    <source>
        <strain evidence="1 2">JCM 16345</strain>
    </source>
</reference>
<dbReference type="GO" id="GO:0043770">
    <property type="term" value="F:demethylmenaquinone methyltransferase activity"/>
    <property type="evidence" value="ECO:0007669"/>
    <property type="project" value="UniProtKB-EC"/>
</dbReference>
<dbReference type="AlphaFoldDB" id="A0A1C7D898"/>
<accession>A0A1C7D898</accession>
<dbReference type="SUPFAM" id="SSF53335">
    <property type="entry name" value="S-adenosyl-L-methionine-dependent methyltransferases"/>
    <property type="match status" value="1"/>
</dbReference>
<evidence type="ECO:0000313" key="1">
    <source>
        <dbReference type="EMBL" id="ANU07699.1"/>
    </source>
</evidence>
<gene>
    <name evidence="1" type="primary">ubiE_2</name>
    <name evidence="1" type="ORF">A6F65_01393</name>
</gene>
<sequence length="276" mass="29581">MTGKSEWEGRVGSSWASEWRRTDRAFGELTPRLLADIRQRAGSRVLDIGCGAGELSLAIGRERSAASVHGIDISEALIEAARTRGANMPNASFECTDAATWQPAASAPDLMVSRHGVMFFDDPVAAFRHLANIAAPGASLVFSCFRSRSQCPFFTEIDAIVGASPTPEQPMTYQPGPFGFSDANLVQDILADAGWTEIELVPHDFAMVAGAGPDPVEDALAYFRRIGPAASVMAEASPEERSRIETGIRAFAERHLHGGIVAARAAAWIVKARKQA</sequence>
<dbReference type="EMBL" id="CP016545">
    <property type="protein sequence ID" value="ANU07699.1"/>
    <property type="molecule type" value="Genomic_DNA"/>
</dbReference>
<dbReference type="EC" id="2.1.1.163" evidence="1"/>
<dbReference type="OrthoDB" id="9777638at2"/>
<dbReference type="Gene3D" id="3.40.50.150">
    <property type="entry name" value="Vaccinia Virus protein VP39"/>
    <property type="match status" value="1"/>
</dbReference>
<dbReference type="PANTHER" id="PTHR43861:SF1">
    <property type="entry name" value="TRANS-ACONITATE 2-METHYLTRANSFERASE"/>
    <property type="match status" value="1"/>
</dbReference>
<name>A0A1C7D898_9SPHN</name>
<dbReference type="InterPro" id="IPR029063">
    <property type="entry name" value="SAM-dependent_MTases_sf"/>
</dbReference>
<dbReference type="STRING" id="645517.A6F65_01393"/>
<evidence type="ECO:0000313" key="2">
    <source>
        <dbReference type="Proteomes" id="UP000092698"/>
    </source>
</evidence>
<protein>
    <submittedName>
        <fullName evidence="1">Demethylmenaquinone methyltransferase</fullName>
        <ecNumber evidence="1">2.1.1.163</ecNumber>
    </submittedName>
</protein>